<keyword evidence="1" id="KW-0472">Membrane</keyword>
<feature type="domain" description="YdbS-like PH" evidence="2">
    <location>
        <begin position="89"/>
        <end position="165"/>
    </location>
</feature>
<keyword evidence="4" id="KW-1185">Reference proteome</keyword>
<organism evidence="3 4">
    <name type="scientific">Citricoccus nitrophenolicus</name>
    <dbReference type="NCBI Taxonomy" id="863575"/>
    <lineage>
        <taxon>Bacteria</taxon>
        <taxon>Bacillati</taxon>
        <taxon>Actinomycetota</taxon>
        <taxon>Actinomycetes</taxon>
        <taxon>Micrococcales</taxon>
        <taxon>Micrococcaceae</taxon>
        <taxon>Citricoccus</taxon>
    </lineage>
</organism>
<dbReference type="RefSeq" id="WP_347919344.1">
    <property type="nucleotide sequence ID" value="NZ_JBDXMX010000002.1"/>
</dbReference>
<evidence type="ECO:0000256" key="1">
    <source>
        <dbReference type="SAM" id="Phobius"/>
    </source>
</evidence>
<evidence type="ECO:0000259" key="2">
    <source>
        <dbReference type="Pfam" id="PF03703"/>
    </source>
</evidence>
<feature type="transmembrane region" description="Helical" evidence="1">
    <location>
        <begin position="64"/>
        <end position="84"/>
    </location>
</feature>
<dbReference type="EMBL" id="JBDXMX010000002">
    <property type="protein sequence ID" value="MEO9246991.1"/>
    <property type="molecule type" value="Genomic_DNA"/>
</dbReference>
<keyword evidence="1" id="KW-1133">Transmembrane helix</keyword>
<dbReference type="Proteomes" id="UP001484097">
    <property type="component" value="Unassembled WGS sequence"/>
</dbReference>
<evidence type="ECO:0000313" key="3">
    <source>
        <dbReference type="EMBL" id="MEO9246991.1"/>
    </source>
</evidence>
<protein>
    <submittedName>
        <fullName evidence="3">PH domain-containing protein</fullName>
    </submittedName>
</protein>
<keyword evidence="1" id="KW-0812">Transmembrane</keyword>
<reference evidence="3 4" key="1">
    <citation type="submission" date="2024-05" db="EMBL/GenBank/DDBJ databases">
        <authorList>
            <person name="Yi C."/>
        </authorList>
    </citation>
    <scope>NUCLEOTIDE SEQUENCE [LARGE SCALE GENOMIC DNA]</scope>
    <source>
        <strain evidence="3 4">XS13</strain>
    </source>
</reference>
<name>A0ABV0IFQ5_9MICC</name>
<gene>
    <name evidence="3" type="ORF">ABDK96_04795</name>
</gene>
<sequence>MPGLPARTTHDVRGLEDVEWTPVSPKLIPAHYLVTVITVGIVTAVLSVPLILMLTGVWPAYPAWLAWALPAVMLAWGVLEMILVPRRVRAMGYAERDDDFLFKSGLWFRRVLAVPYGRLQYLDVKEGPVQRRFGIRSLELQTASASTNATIEGIPVEDSERLRDALMARGQARLAGL</sequence>
<proteinExistence type="predicted"/>
<dbReference type="PANTHER" id="PTHR34473:SF3">
    <property type="entry name" value="TRANSMEMBRANE PROTEIN-RELATED"/>
    <property type="match status" value="1"/>
</dbReference>
<accession>A0ABV0IFQ5</accession>
<dbReference type="PANTHER" id="PTHR34473">
    <property type="entry name" value="UPF0699 TRANSMEMBRANE PROTEIN YDBS"/>
    <property type="match status" value="1"/>
</dbReference>
<comment type="caution">
    <text evidence="3">The sequence shown here is derived from an EMBL/GenBank/DDBJ whole genome shotgun (WGS) entry which is preliminary data.</text>
</comment>
<feature type="transmembrane region" description="Helical" evidence="1">
    <location>
        <begin position="32"/>
        <end position="58"/>
    </location>
</feature>
<dbReference type="InterPro" id="IPR005182">
    <property type="entry name" value="YdbS-like_PH"/>
</dbReference>
<evidence type="ECO:0000313" key="4">
    <source>
        <dbReference type="Proteomes" id="UP001484097"/>
    </source>
</evidence>
<dbReference type="Pfam" id="PF03703">
    <property type="entry name" value="bPH_2"/>
    <property type="match status" value="1"/>
</dbReference>